<accession>A0A225VAZ1</accession>
<dbReference type="EMBL" id="NBNE01006013">
    <property type="protein sequence ID" value="OWZ02671.1"/>
    <property type="molecule type" value="Genomic_DNA"/>
</dbReference>
<dbReference type="Proteomes" id="UP000198211">
    <property type="component" value="Unassembled WGS sequence"/>
</dbReference>
<dbReference type="AlphaFoldDB" id="A0A225VAZ1"/>
<reference evidence="3" key="1">
    <citation type="submission" date="2017-03" db="EMBL/GenBank/DDBJ databases">
        <title>Phytopthora megakarya and P. palmivora, two closely related causual agents of cacao black pod achieved similar genome size and gene model numbers by different mechanisms.</title>
        <authorList>
            <person name="Ali S."/>
            <person name="Shao J."/>
            <person name="Larry D.J."/>
            <person name="Kronmiller B."/>
            <person name="Shen D."/>
            <person name="Strem M.D."/>
            <person name="Melnick R.L."/>
            <person name="Guiltinan M.J."/>
            <person name="Tyler B.M."/>
            <person name="Meinhardt L.W."/>
            <person name="Bailey B.A."/>
        </authorList>
    </citation>
    <scope>NUCLEOTIDE SEQUENCE [LARGE SCALE GENOMIC DNA]</scope>
    <source>
        <strain evidence="3">zdho120</strain>
    </source>
</reference>
<keyword evidence="3" id="KW-1185">Reference proteome</keyword>
<organism evidence="2 3">
    <name type="scientific">Phytophthora megakarya</name>
    <dbReference type="NCBI Taxonomy" id="4795"/>
    <lineage>
        <taxon>Eukaryota</taxon>
        <taxon>Sar</taxon>
        <taxon>Stramenopiles</taxon>
        <taxon>Oomycota</taxon>
        <taxon>Peronosporomycetes</taxon>
        <taxon>Peronosporales</taxon>
        <taxon>Peronosporaceae</taxon>
        <taxon>Phytophthora</taxon>
    </lineage>
</organism>
<evidence type="ECO:0000313" key="3">
    <source>
        <dbReference type="Proteomes" id="UP000198211"/>
    </source>
</evidence>
<evidence type="ECO:0000256" key="1">
    <source>
        <dbReference type="SAM" id="MobiDB-lite"/>
    </source>
</evidence>
<evidence type="ECO:0008006" key="4">
    <source>
        <dbReference type="Google" id="ProtNLM"/>
    </source>
</evidence>
<dbReference type="STRING" id="4795.A0A225VAZ1"/>
<comment type="caution">
    <text evidence="2">The sequence shown here is derived from an EMBL/GenBank/DDBJ whole genome shotgun (WGS) entry which is preliminary data.</text>
</comment>
<proteinExistence type="predicted"/>
<feature type="region of interest" description="Disordered" evidence="1">
    <location>
        <begin position="240"/>
        <end position="327"/>
    </location>
</feature>
<protein>
    <recommendedName>
        <fullName evidence="4">PWWP domain-containing protein</fullName>
    </recommendedName>
</protein>
<dbReference type="OrthoDB" id="161570at2759"/>
<dbReference type="CDD" id="cd05162">
    <property type="entry name" value="PWWP"/>
    <property type="match status" value="1"/>
</dbReference>
<dbReference type="SUPFAM" id="SSF63748">
    <property type="entry name" value="Tudor/PWWP/MBT"/>
    <property type="match status" value="1"/>
</dbReference>
<sequence length="350" mass="39728">MRADLHEGDWLDVMDHDGVWSVARVLSVPSPDAVEVTYDGWPSDYDEVVTVDSDRVAPYHTYTWAVKCWVKYLNWPLWPSVATIRSPGTEAGMRNLNKENRLHVDFMDSSIFAKRARVWLLKGHVKLFAEKHDERRINSNGNQFEQAYGFVLLSETDETLPKFVPRGTLPMKFKDAPADSVKMKRKTMGDDEWFAAFAKNQNLHLLTHQYVELGVDGVDGDDTASIESVDVDELKLENKKQTQAKRVKVSTVPKRESKMLLKTMHGEATESKPKRQKLSTAAKRSVARPEKVSTDVEQSRETVKSRQKLPTNAGDDKATRTGKRTKMTTAVRLTKVLPTSNGRRLLCVKK</sequence>
<dbReference type="Gene3D" id="2.30.30.140">
    <property type="match status" value="2"/>
</dbReference>
<evidence type="ECO:0000313" key="2">
    <source>
        <dbReference type="EMBL" id="OWZ02671.1"/>
    </source>
</evidence>
<feature type="compositionally biased region" description="Basic and acidic residues" evidence="1">
    <location>
        <begin position="287"/>
        <end position="304"/>
    </location>
</feature>
<name>A0A225VAZ1_9STRA</name>
<gene>
    <name evidence="2" type="ORF">PHMEG_00025728</name>
</gene>
<feature type="compositionally biased region" description="Basic and acidic residues" evidence="1">
    <location>
        <begin position="253"/>
        <end position="273"/>
    </location>
</feature>
<dbReference type="CDD" id="cd20104">
    <property type="entry name" value="MBT_PHF20L1-like"/>
    <property type="match status" value="1"/>
</dbReference>